<evidence type="ECO:0000256" key="5">
    <source>
        <dbReference type="ARBA" id="ARBA00022741"/>
    </source>
</evidence>
<evidence type="ECO:0000256" key="2">
    <source>
        <dbReference type="ARBA" id="ARBA00022490"/>
    </source>
</evidence>
<dbReference type="RefSeq" id="WP_202766009.1">
    <property type="nucleotide sequence ID" value="NZ_JAESWA010000012.1"/>
</dbReference>
<dbReference type="InterPro" id="IPR012795">
    <property type="entry name" value="tRNA_Ile_lys_synt_N"/>
</dbReference>
<dbReference type="NCBIfam" id="TIGR02432">
    <property type="entry name" value="lysidine_TilS_N"/>
    <property type="match status" value="1"/>
</dbReference>
<keyword evidence="3 8" id="KW-0436">Ligase</keyword>
<dbReference type="InterPro" id="IPR014729">
    <property type="entry name" value="Rossmann-like_a/b/a_fold"/>
</dbReference>
<comment type="caution">
    <text evidence="10">The sequence shown here is derived from an EMBL/GenBank/DDBJ whole genome shotgun (WGS) entry which is preliminary data.</text>
</comment>
<dbReference type="PANTHER" id="PTHR43033:SF1">
    <property type="entry name" value="TRNA(ILE)-LYSIDINE SYNTHASE-RELATED"/>
    <property type="match status" value="1"/>
</dbReference>
<accession>A0A937FB11</accession>
<evidence type="ECO:0000256" key="4">
    <source>
        <dbReference type="ARBA" id="ARBA00022694"/>
    </source>
</evidence>
<evidence type="ECO:0000256" key="6">
    <source>
        <dbReference type="ARBA" id="ARBA00022840"/>
    </source>
</evidence>
<dbReference type="SMART" id="SM00977">
    <property type="entry name" value="TilS_C"/>
    <property type="match status" value="1"/>
</dbReference>
<feature type="binding site" evidence="8">
    <location>
        <begin position="26"/>
        <end position="31"/>
    </location>
    <ligand>
        <name>ATP</name>
        <dbReference type="ChEBI" id="CHEBI:30616"/>
    </ligand>
</feature>
<dbReference type="InterPro" id="IPR020825">
    <property type="entry name" value="Phe-tRNA_synthase-like_B3/B4"/>
</dbReference>
<dbReference type="InterPro" id="IPR011063">
    <property type="entry name" value="TilS/TtcA_N"/>
</dbReference>
<reference evidence="10" key="1">
    <citation type="submission" date="2021-01" db="EMBL/GenBank/DDBJ databases">
        <title>Genome public.</title>
        <authorList>
            <person name="Liu C."/>
            <person name="Sun Q."/>
        </authorList>
    </citation>
    <scope>NUCLEOTIDE SEQUENCE</scope>
    <source>
        <strain evidence="10">YIM B02565</strain>
    </source>
</reference>
<comment type="similarity">
    <text evidence="8">Belongs to the tRNA(Ile)-lysidine synthase family.</text>
</comment>
<dbReference type="HAMAP" id="MF_01161">
    <property type="entry name" value="tRNA_Ile_lys_synt"/>
    <property type="match status" value="1"/>
</dbReference>
<dbReference type="EC" id="6.3.4.19" evidence="8"/>
<dbReference type="Pfam" id="PF01171">
    <property type="entry name" value="ATP_bind_3"/>
    <property type="match status" value="1"/>
</dbReference>
<proteinExistence type="inferred from homology"/>
<dbReference type="InterPro" id="IPR012094">
    <property type="entry name" value="tRNA_Ile_lys_synt"/>
</dbReference>
<dbReference type="Proteomes" id="UP000623681">
    <property type="component" value="Unassembled WGS sequence"/>
</dbReference>
<evidence type="ECO:0000256" key="8">
    <source>
        <dbReference type="HAMAP-Rule" id="MF_01161"/>
    </source>
</evidence>
<dbReference type="Gene3D" id="1.20.59.20">
    <property type="match status" value="1"/>
</dbReference>
<dbReference type="PANTHER" id="PTHR43033">
    <property type="entry name" value="TRNA(ILE)-LYSIDINE SYNTHASE-RELATED"/>
    <property type="match status" value="1"/>
</dbReference>
<dbReference type="Gene3D" id="3.50.40.10">
    <property type="entry name" value="Phenylalanyl-trna Synthetase, Chain B, domain 3"/>
    <property type="match status" value="1"/>
</dbReference>
<dbReference type="GO" id="GO:0005737">
    <property type="term" value="C:cytoplasm"/>
    <property type="evidence" value="ECO:0007669"/>
    <property type="project" value="UniProtKB-SubCell"/>
</dbReference>
<keyword evidence="2 8" id="KW-0963">Cytoplasm</keyword>
<evidence type="ECO:0000313" key="11">
    <source>
        <dbReference type="Proteomes" id="UP000623681"/>
    </source>
</evidence>
<dbReference type="NCBIfam" id="TIGR02433">
    <property type="entry name" value="lysidine_TilS_C"/>
    <property type="match status" value="1"/>
</dbReference>
<dbReference type="SUPFAM" id="SSF82829">
    <property type="entry name" value="MesJ substrate recognition domain-like"/>
    <property type="match status" value="1"/>
</dbReference>
<dbReference type="GO" id="GO:0032267">
    <property type="term" value="F:tRNA(Ile)-lysidine synthase activity"/>
    <property type="evidence" value="ECO:0007669"/>
    <property type="project" value="UniProtKB-EC"/>
</dbReference>
<dbReference type="EMBL" id="JAESWA010000012">
    <property type="protein sequence ID" value="MBL4930624.1"/>
    <property type="molecule type" value="Genomic_DNA"/>
</dbReference>
<organism evidence="10 11">
    <name type="scientific">Clostridium paridis</name>
    <dbReference type="NCBI Taxonomy" id="2803863"/>
    <lineage>
        <taxon>Bacteria</taxon>
        <taxon>Bacillati</taxon>
        <taxon>Bacillota</taxon>
        <taxon>Clostridia</taxon>
        <taxon>Eubacteriales</taxon>
        <taxon>Clostridiaceae</taxon>
        <taxon>Clostridium</taxon>
    </lineage>
</organism>
<dbReference type="CDD" id="cd01992">
    <property type="entry name" value="TilS_N"/>
    <property type="match status" value="1"/>
</dbReference>
<comment type="subcellular location">
    <subcellularLocation>
        <location evidence="1 8">Cytoplasm</location>
    </subcellularLocation>
</comment>
<evidence type="ECO:0000256" key="3">
    <source>
        <dbReference type="ARBA" id="ARBA00022598"/>
    </source>
</evidence>
<comment type="domain">
    <text evidence="8">The N-terminal region contains the highly conserved SGGXDS motif, predicted to be a P-loop motif involved in ATP binding.</text>
</comment>
<dbReference type="Pfam" id="PF11734">
    <property type="entry name" value="TilS_C"/>
    <property type="match status" value="1"/>
</dbReference>
<feature type="domain" description="Lysidine-tRNA(Ile) synthetase C-terminal" evidence="9">
    <location>
        <begin position="386"/>
        <end position="458"/>
    </location>
</feature>
<dbReference type="GO" id="GO:0005524">
    <property type="term" value="F:ATP binding"/>
    <property type="evidence" value="ECO:0007669"/>
    <property type="project" value="UniProtKB-UniRule"/>
</dbReference>
<comment type="function">
    <text evidence="8">Ligates lysine onto the cytidine present at position 34 of the AUA codon-specific tRNA(Ile) that contains the anticodon CAU, in an ATP-dependent manner. Cytidine is converted to lysidine, thus changing the amino acid specificity of the tRNA from methionine to isoleucine.</text>
</comment>
<sequence length="464" mass="54423">MKEKVTNYIYENKLINPGDKILVALSGGPDSVCLINLLIEMRDEFNISVGAAHINHMLRGDEADADEEYVRKICELNNIPCYVKRVDINKVSKEKGISSEMAGREERYNFFDEIRTRYLYDKVALAHNSNDQAETVLMRLMRGSGLEGLTGIKAKRDEIYIRPILSCERSEIENYCIEKGLNPRIDKTNLENIYSRNKVRLELIPYIRENFNTDIVNTLNRIALLLEKDSEFIQYYVEEAIEKYCVFNEKLIIKSGLFELKEAILTRVIKNSIMRFSQKYYNIEMKHIYDIVSLQTNKSGSRISLPNELEASNSYGNIEIRFTNNDEKENIKENNILINKENVYNYLVEFYNYNIEFSVLKKDEKLNFSKDSLIKYFDYDKIVSSIEVRRRKDGDAIKPYGMKGKKKLKDLFMDLKIPREDRDEIPLVCFNDEIAWIVGIRTSEDFKITKNTKNILRIKFSRKE</sequence>
<keyword evidence="4 8" id="KW-0819">tRNA processing</keyword>
<keyword evidence="6 8" id="KW-0067">ATP-binding</keyword>
<evidence type="ECO:0000256" key="7">
    <source>
        <dbReference type="ARBA" id="ARBA00048539"/>
    </source>
</evidence>
<dbReference type="AlphaFoldDB" id="A0A937FB11"/>
<dbReference type="SUPFAM" id="SSF56037">
    <property type="entry name" value="PheT/TilS domain"/>
    <property type="match status" value="1"/>
</dbReference>
<keyword evidence="5 8" id="KW-0547">Nucleotide-binding</keyword>
<evidence type="ECO:0000256" key="1">
    <source>
        <dbReference type="ARBA" id="ARBA00004496"/>
    </source>
</evidence>
<evidence type="ECO:0000313" key="10">
    <source>
        <dbReference type="EMBL" id="MBL4930624.1"/>
    </source>
</evidence>
<dbReference type="Gene3D" id="3.40.50.620">
    <property type="entry name" value="HUPs"/>
    <property type="match status" value="1"/>
</dbReference>
<dbReference type="SUPFAM" id="SSF52402">
    <property type="entry name" value="Adenine nucleotide alpha hydrolases-like"/>
    <property type="match status" value="1"/>
</dbReference>
<dbReference type="GO" id="GO:0006400">
    <property type="term" value="P:tRNA modification"/>
    <property type="evidence" value="ECO:0007669"/>
    <property type="project" value="UniProtKB-UniRule"/>
</dbReference>
<protein>
    <recommendedName>
        <fullName evidence="8">tRNA(Ile)-lysidine synthase</fullName>
        <ecNumber evidence="8">6.3.4.19</ecNumber>
    </recommendedName>
    <alternativeName>
        <fullName evidence="8">tRNA(Ile)-2-lysyl-cytidine synthase</fullName>
    </alternativeName>
    <alternativeName>
        <fullName evidence="8">tRNA(Ile)-lysidine synthetase</fullName>
    </alternativeName>
</protein>
<keyword evidence="11" id="KW-1185">Reference proteome</keyword>
<dbReference type="InterPro" id="IPR012796">
    <property type="entry name" value="Lysidine-tRNA-synth_C"/>
</dbReference>
<gene>
    <name evidence="8 10" type="primary">tilS</name>
    <name evidence="10" type="ORF">JK634_02270</name>
</gene>
<comment type="catalytic activity">
    <reaction evidence="7 8">
        <text>cytidine(34) in tRNA(Ile2) + L-lysine + ATP = lysidine(34) in tRNA(Ile2) + AMP + diphosphate + H(+)</text>
        <dbReference type="Rhea" id="RHEA:43744"/>
        <dbReference type="Rhea" id="RHEA-COMP:10625"/>
        <dbReference type="Rhea" id="RHEA-COMP:10670"/>
        <dbReference type="ChEBI" id="CHEBI:15378"/>
        <dbReference type="ChEBI" id="CHEBI:30616"/>
        <dbReference type="ChEBI" id="CHEBI:32551"/>
        <dbReference type="ChEBI" id="CHEBI:33019"/>
        <dbReference type="ChEBI" id="CHEBI:82748"/>
        <dbReference type="ChEBI" id="CHEBI:83665"/>
        <dbReference type="ChEBI" id="CHEBI:456215"/>
        <dbReference type="EC" id="6.3.4.19"/>
    </reaction>
</comment>
<name>A0A937FB11_9CLOT</name>
<evidence type="ECO:0000259" key="9">
    <source>
        <dbReference type="SMART" id="SM00977"/>
    </source>
</evidence>